<feature type="region of interest" description="Disordered" evidence="2">
    <location>
        <begin position="66"/>
        <end position="92"/>
    </location>
</feature>
<feature type="non-terminal residue" evidence="4">
    <location>
        <position position="129"/>
    </location>
</feature>
<evidence type="ECO:0000256" key="2">
    <source>
        <dbReference type="SAM" id="MobiDB-lite"/>
    </source>
</evidence>
<evidence type="ECO:0000256" key="3">
    <source>
        <dbReference type="SAM" id="Phobius"/>
    </source>
</evidence>
<evidence type="ECO:0000313" key="4">
    <source>
        <dbReference type="EMBL" id="JAT47024.1"/>
    </source>
</evidence>
<dbReference type="AlphaFoldDB" id="A0A1D1XXB2"/>
<sequence>SPAATPEPPLTPNTTMAFKLVVLAAALAVANAGLIGAPLGYAAAPAAVSYGYAAAPVAVGTPTLTSQSSNTLRTYGNQGQISHESKTIQTPFSSVSRSDVRVSNDAQILAHTPVAAAYAAPAYAAPAAY</sequence>
<reference evidence="4" key="1">
    <citation type="submission" date="2015-07" db="EMBL/GenBank/DDBJ databases">
        <title>Transcriptome Assembly of Anthurium amnicola.</title>
        <authorList>
            <person name="Suzuki J."/>
        </authorList>
    </citation>
    <scope>NUCLEOTIDE SEQUENCE</scope>
</reference>
<evidence type="ECO:0000256" key="1">
    <source>
        <dbReference type="ARBA" id="ARBA00022737"/>
    </source>
</evidence>
<organism evidence="4">
    <name type="scientific">Anthurium amnicola</name>
    <dbReference type="NCBI Taxonomy" id="1678845"/>
    <lineage>
        <taxon>Eukaryota</taxon>
        <taxon>Viridiplantae</taxon>
        <taxon>Streptophyta</taxon>
        <taxon>Embryophyta</taxon>
        <taxon>Tracheophyta</taxon>
        <taxon>Spermatophyta</taxon>
        <taxon>Magnoliopsida</taxon>
        <taxon>Liliopsida</taxon>
        <taxon>Araceae</taxon>
        <taxon>Pothoideae</taxon>
        <taxon>Potheae</taxon>
        <taxon>Anthurium</taxon>
    </lineage>
</organism>
<dbReference type="EMBL" id="GDJX01020912">
    <property type="protein sequence ID" value="JAT47024.1"/>
    <property type="molecule type" value="Transcribed_RNA"/>
</dbReference>
<keyword evidence="1" id="KW-0677">Repeat</keyword>
<accession>A0A1D1XXB2</accession>
<keyword evidence="3" id="KW-1133">Transmembrane helix</keyword>
<protein>
    <submittedName>
        <fullName evidence="4">Cuticle protein 67, isoform B</fullName>
    </submittedName>
</protein>
<feature type="non-terminal residue" evidence="4">
    <location>
        <position position="1"/>
    </location>
</feature>
<keyword evidence="3" id="KW-0472">Membrane</keyword>
<dbReference type="InterPro" id="IPR022727">
    <property type="entry name" value="Cuticle_C1"/>
</dbReference>
<name>A0A1D1XXB2_9ARAE</name>
<dbReference type="PANTHER" id="PTHR39068">
    <property type="entry name" value="LARVAL/PUPAL CUTICLE PROTEIN H1C-LIKE PROTEIN-RELATED"/>
    <property type="match status" value="1"/>
</dbReference>
<gene>
    <name evidence="4" type="primary">CU67B_0</name>
    <name evidence="4" type="ORF">g.62629</name>
</gene>
<proteinExistence type="predicted"/>
<feature type="transmembrane region" description="Helical" evidence="3">
    <location>
        <begin position="20"/>
        <end position="44"/>
    </location>
</feature>
<keyword evidence="3" id="KW-0812">Transmembrane</keyword>
<dbReference type="Pfam" id="PF11018">
    <property type="entry name" value="Cuticle_3"/>
    <property type="match status" value="1"/>
</dbReference>